<keyword evidence="3" id="KW-1185">Reference proteome</keyword>
<accession>A0A5A7MWH4</accession>
<evidence type="ECO:0000313" key="3">
    <source>
        <dbReference type="Proteomes" id="UP000325187"/>
    </source>
</evidence>
<feature type="domain" description="SMc04008-like" evidence="1">
    <location>
        <begin position="30"/>
        <end position="95"/>
    </location>
</feature>
<organism evidence="2 3">
    <name type="scientific">Iodidimonas gelatinilytica</name>
    <dbReference type="NCBI Taxonomy" id="1236966"/>
    <lineage>
        <taxon>Bacteria</taxon>
        <taxon>Pseudomonadati</taxon>
        <taxon>Pseudomonadota</taxon>
        <taxon>Alphaproteobacteria</taxon>
        <taxon>Iodidimonadales</taxon>
        <taxon>Iodidimonadaceae</taxon>
        <taxon>Iodidimonas</taxon>
    </lineage>
</organism>
<reference evidence="2 3" key="1">
    <citation type="submission" date="2019-09" db="EMBL/GenBank/DDBJ databases">
        <title>NBRP : Genome information of microbial organism related human and environment.</title>
        <authorList>
            <person name="Hattori M."/>
            <person name="Oshima K."/>
            <person name="Inaba H."/>
            <person name="Suda W."/>
            <person name="Sakamoto M."/>
            <person name="Iino T."/>
            <person name="Kitahara M."/>
            <person name="Oshida Y."/>
            <person name="Iida T."/>
            <person name="Kudo T."/>
            <person name="Itoh T."/>
            <person name="Ohkuma M."/>
        </authorList>
    </citation>
    <scope>NUCLEOTIDE SEQUENCE [LARGE SCALE GENOMIC DNA]</scope>
    <source>
        <strain evidence="2 3">Mie-1</strain>
    </source>
</reference>
<gene>
    <name evidence="2" type="ORF">JCM17845_03170</name>
</gene>
<name>A0A5A7MWH4_9PROT</name>
<dbReference type="SUPFAM" id="SSF158757">
    <property type="entry name" value="SMc04008-like"/>
    <property type="match status" value="1"/>
</dbReference>
<dbReference type="Gene3D" id="1.10.3340.10">
    <property type="entry name" value="SMc04008-like"/>
    <property type="match status" value="1"/>
</dbReference>
<dbReference type="InterPro" id="IPR036810">
    <property type="entry name" value="SMc04008-like_sf"/>
</dbReference>
<dbReference type="Pfam" id="PF06844">
    <property type="entry name" value="DUF1244"/>
    <property type="match status" value="1"/>
</dbReference>
<protein>
    <recommendedName>
        <fullName evidence="1">SMc04008-like domain-containing protein</fullName>
    </recommendedName>
</protein>
<dbReference type="InterPro" id="IPR023163">
    <property type="entry name" value="SMc04008-like_domain"/>
</dbReference>
<dbReference type="AlphaFoldDB" id="A0A5A7MWH4"/>
<evidence type="ECO:0000313" key="2">
    <source>
        <dbReference type="EMBL" id="GEQ99693.1"/>
    </source>
</evidence>
<comment type="caution">
    <text evidence="2">The sequence shown here is derived from an EMBL/GenBank/DDBJ whole genome shotgun (WGS) entry which is preliminary data.</text>
</comment>
<dbReference type="EMBL" id="BKCM01000001">
    <property type="protein sequence ID" value="GEQ99693.1"/>
    <property type="molecule type" value="Genomic_DNA"/>
</dbReference>
<sequence>MTTMTDDQRMAVEATAFRTLLKHLAHRTDVQNVDLMAVGGFCRNCLAEWYQSATKEVGVELDKEAAREAIYGLPYGEWKAQFQSPASEAQLAAMKDSLRKNEGRGF</sequence>
<dbReference type="Proteomes" id="UP000325187">
    <property type="component" value="Unassembled WGS sequence"/>
</dbReference>
<proteinExistence type="predicted"/>
<evidence type="ECO:0000259" key="1">
    <source>
        <dbReference type="Pfam" id="PF06844"/>
    </source>
</evidence>